<dbReference type="Gene3D" id="3.40.50.2300">
    <property type="match status" value="1"/>
</dbReference>
<dbReference type="InterPro" id="IPR001789">
    <property type="entry name" value="Sig_transdc_resp-reg_receiver"/>
</dbReference>
<accession>A0ABV9FDH7</accession>
<dbReference type="SUPFAM" id="SSF52172">
    <property type="entry name" value="CheY-like"/>
    <property type="match status" value="1"/>
</dbReference>
<dbReference type="InterPro" id="IPR020449">
    <property type="entry name" value="Tscrpt_reg_AraC-type_HTH"/>
</dbReference>
<sequence>MMYSYVIVDDEPLIRSGIRSKIDSFAESLKLVCAGEANNGREALALIAERDPQIIVTDMRMPGVDGRELLALLKQHYSDKQMIVVSGYKDYEYMMGAIEAQVAGYLLKPFSREEVQAVMAKAIEAIEKAAASRELREKLDDMQAEQERLYEQYDLELCRVQIESGRSGAASAELQSRRGRTLQAFKRYMLLAQYTNEARSVQKTGLRRLADLLREPHEFISEPVLIPGSAEAWLYLVVPLNSEDDSRRVHALAKKSMTEAGPLVDDTTESRLLIAASLPKRELGQLHEAYLECRSAMDACPAAGKYGYSSYFERPSARSERWEETERFVYWLESGSTDKAAEEMNEALFRDNPTWSEVRSRCRQLIEAITNATRQKLLLAPPDWAKEADAVLNDGYDSRRLAEFMQELLQAIESPSRSSGADSSHSLVRKLQSYIEAHYQEELSLQKLAQRFYVNASYCSYIFKEKTGMNISEFVLAKRIAKAKELLERTDYPLDRIARLVGYSNDKYFIRIFKKTTGVTPQAFRQSRRR</sequence>
<evidence type="ECO:0000313" key="9">
    <source>
        <dbReference type="Proteomes" id="UP001596028"/>
    </source>
</evidence>
<dbReference type="PRINTS" id="PR00032">
    <property type="entry name" value="HTHARAC"/>
</dbReference>
<keyword evidence="9" id="KW-1185">Reference proteome</keyword>
<dbReference type="SMART" id="SM00342">
    <property type="entry name" value="HTH_ARAC"/>
    <property type="match status" value="1"/>
</dbReference>
<dbReference type="Proteomes" id="UP001596028">
    <property type="component" value="Unassembled WGS sequence"/>
</dbReference>
<dbReference type="PANTHER" id="PTHR43280">
    <property type="entry name" value="ARAC-FAMILY TRANSCRIPTIONAL REGULATOR"/>
    <property type="match status" value="1"/>
</dbReference>
<dbReference type="PANTHER" id="PTHR43280:SF10">
    <property type="entry name" value="REGULATORY PROTEIN POCR"/>
    <property type="match status" value="1"/>
</dbReference>
<protein>
    <submittedName>
        <fullName evidence="8">Response regulator</fullName>
    </submittedName>
</protein>
<keyword evidence="5" id="KW-0175">Coiled coil</keyword>
<dbReference type="EMBL" id="JBHSEP010000012">
    <property type="protein sequence ID" value="MFC4599951.1"/>
    <property type="molecule type" value="Genomic_DNA"/>
</dbReference>
<dbReference type="Pfam" id="PF00072">
    <property type="entry name" value="Response_reg"/>
    <property type="match status" value="1"/>
</dbReference>
<feature type="modified residue" description="4-aspartylphosphate" evidence="4">
    <location>
        <position position="58"/>
    </location>
</feature>
<feature type="domain" description="HTH araC/xylS-type" evidence="6">
    <location>
        <begin position="429"/>
        <end position="527"/>
    </location>
</feature>
<dbReference type="PROSITE" id="PS50110">
    <property type="entry name" value="RESPONSE_REGULATORY"/>
    <property type="match status" value="1"/>
</dbReference>
<organism evidence="8 9">
    <name type="scientific">Cohnella hongkongensis</name>
    <dbReference type="NCBI Taxonomy" id="178337"/>
    <lineage>
        <taxon>Bacteria</taxon>
        <taxon>Bacillati</taxon>
        <taxon>Bacillota</taxon>
        <taxon>Bacilli</taxon>
        <taxon>Bacillales</taxon>
        <taxon>Paenibacillaceae</taxon>
        <taxon>Cohnella</taxon>
    </lineage>
</organism>
<evidence type="ECO:0000256" key="2">
    <source>
        <dbReference type="ARBA" id="ARBA00023125"/>
    </source>
</evidence>
<dbReference type="PROSITE" id="PS00041">
    <property type="entry name" value="HTH_ARAC_FAMILY_1"/>
    <property type="match status" value="1"/>
</dbReference>
<dbReference type="PROSITE" id="PS01124">
    <property type="entry name" value="HTH_ARAC_FAMILY_2"/>
    <property type="match status" value="1"/>
</dbReference>
<keyword evidence="2" id="KW-0238">DNA-binding</keyword>
<evidence type="ECO:0000313" key="8">
    <source>
        <dbReference type="EMBL" id="MFC4599951.1"/>
    </source>
</evidence>
<dbReference type="Pfam" id="PF12833">
    <property type="entry name" value="HTH_18"/>
    <property type="match status" value="1"/>
</dbReference>
<dbReference type="InterPro" id="IPR018060">
    <property type="entry name" value="HTH_AraC"/>
</dbReference>
<evidence type="ECO:0000256" key="1">
    <source>
        <dbReference type="ARBA" id="ARBA00023015"/>
    </source>
</evidence>
<dbReference type="Gene3D" id="1.10.10.60">
    <property type="entry name" value="Homeodomain-like"/>
    <property type="match status" value="2"/>
</dbReference>
<evidence type="ECO:0000259" key="6">
    <source>
        <dbReference type="PROSITE" id="PS01124"/>
    </source>
</evidence>
<keyword evidence="4" id="KW-0597">Phosphoprotein</keyword>
<evidence type="ECO:0000259" key="7">
    <source>
        <dbReference type="PROSITE" id="PS50110"/>
    </source>
</evidence>
<evidence type="ECO:0000256" key="4">
    <source>
        <dbReference type="PROSITE-ProRule" id="PRU00169"/>
    </source>
</evidence>
<evidence type="ECO:0000256" key="5">
    <source>
        <dbReference type="SAM" id="Coils"/>
    </source>
</evidence>
<name>A0ABV9FDH7_9BACL</name>
<feature type="coiled-coil region" evidence="5">
    <location>
        <begin position="125"/>
        <end position="152"/>
    </location>
</feature>
<comment type="caution">
    <text evidence="8">The sequence shown here is derived from an EMBL/GenBank/DDBJ whole genome shotgun (WGS) entry which is preliminary data.</text>
</comment>
<gene>
    <name evidence="8" type="ORF">ACFO3S_17015</name>
</gene>
<dbReference type="InterPro" id="IPR018062">
    <property type="entry name" value="HTH_AraC-typ_CS"/>
</dbReference>
<dbReference type="SUPFAM" id="SSF46689">
    <property type="entry name" value="Homeodomain-like"/>
    <property type="match status" value="2"/>
</dbReference>
<proteinExistence type="predicted"/>
<reference evidence="9" key="1">
    <citation type="journal article" date="2019" name="Int. J. Syst. Evol. Microbiol.">
        <title>The Global Catalogue of Microorganisms (GCM) 10K type strain sequencing project: providing services to taxonomists for standard genome sequencing and annotation.</title>
        <authorList>
            <consortium name="The Broad Institute Genomics Platform"/>
            <consortium name="The Broad Institute Genome Sequencing Center for Infectious Disease"/>
            <person name="Wu L."/>
            <person name="Ma J."/>
        </authorList>
    </citation>
    <scope>NUCLEOTIDE SEQUENCE [LARGE SCALE GENOMIC DNA]</scope>
    <source>
        <strain evidence="9">CCUG 49571</strain>
    </source>
</reference>
<dbReference type="InterPro" id="IPR011006">
    <property type="entry name" value="CheY-like_superfamily"/>
</dbReference>
<keyword evidence="1" id="KW-0805">Transcription regulation</keyword>
<dbReference type="InterPro" id="IPR009057">
    <property type="entry name" value="Homeodomain-like_sf"/>
</dbReference>
<dbReference type="RefSeq" id="WP_378098630.1">
    <property type="nucleotide sequence ID" value="NZ_JBHSEP010000012.1"/>
</dbReference>
<dbReference type="SMART" id="SM00448">
    <property type="entry name" value="REC"/>
    <property type="match status" value="1"/>
</dbReference>
<dbReference type="CDD" id="cd17536">
    <property type="entry name" value="REC_YesN-like"/>
    <property type="match status" value="1"/>
</dbReference>
<evidence type="ECO:0000256" key="3">
    <source>
        <dbReference type="ARBA" id="ARBA00023163"/>
    </source>
</evidence>
<feature type="domain" description="Response regulatory" evidence="7">
    <location>
        <begin position="4"/>
        <end position="123"/>
    </location>
</feature>
<keyword evidence="3" id="KW-0804">Transcription</keyword>